<evidence type="ECO:0000313" key="3">
    <source>
        <dbReference type="Proteomes" id="UP000006643"/>
    </source>
</evidence>
<dbReference type="EMBL" id="GG691092">
    <property type="protein sequence ID" value="EEY62918.1"/>
    <property type="molecule type" value="Genomic_DNA"/>
</dbReference>
<evidence type="ECO:0000313" key="2">
    <source>
        <dbReference type="EMBL" id="EEY62918.1"/>
    </source>
</evidence>
<name>D0RMF0_PHYIT</name>
<dbReference type="HOGENOM" id="CLU_1582790_0_0_1"/>
<dbReference type="KEGG" id="pif:PITG_22503"/>
<dbReference type="GeneID" id="9468067"/>
<protein>
    <submittedName>
        <fullName evidence="2">Uncharacterized protein</fullName>
    </submittedName>
</protein>
<dbReference type="AlphaFoldDB" id="D0RMF0"/>
<dbReference type="InParanoid" id="D0RMF0"/>
<gene>
    <name evidence="2" type="ORF">PITG_22503</name>
</gene>
<organism evidence="2 3">
    <name type="scientific">Phytophthora infestans (strain T30-4)</name>
    <name type="common">Potato late blight agent</name>
    <dbReference type="NCBI Taxonomy" id="403677"/>
    <lineage>
        <taxon>Eukaryota</taxon>
        <taxon>Sar</taxon>
        <taxon>Stramenopiles</taxon>
        <taxon>Oomycota</taxon>
        <taxon>Peronosporomycetes</taxon>
        <taxon>Peronosporales</taxon>
        <taxon>Peronosporaceae</taxon>
        <taxon>Phytophthora</taxon>
    </lineage>
</organism>
<dbReference type="eggNOG" id="ENOG502RH2K">
    <property type="taxonomic scope" value="Eukaryota"/>
</dbReference>
<sequence>MRLFWPIRDRALSSDSEASTASQSSLGSDASFYSAADEADLAAPDWSDFRPISDDEGAGVYTFAPVSASTSGQNGDLDPPRAVPLLARLAKMAIWDPPRAVPLLGPAAIQQVQLRARVQHMQRPLHAKRHRGTTPRPPKRSPALPARPRAVWRITIKTCESQAGSGKIS</sequence>
<keyword evidence="3" id="KW-1185">Reference proteome</keyword>
<feature type="compositionally biased region" description="Basic residues" evidence="1">
    <location>
        <begin position="123"/>
        <end position="139"/>
    </location>
</feature>
<dbReference type="VEuPathDB" id="FungiDB:PITG_22503"/>
<dbReference type="Proteomes" id="UP000006643">
    <property type="component" value="Unassembled WGS sequence"/>
</dbReference>
<dbReference type="RefSeq" id="XP_002909780.1">
    <property type="nucleotide sequence ID" value="XM_002909734.1"/>
</dbReference>
<feature type="non-terminal residue" evidence="2">
    <location>
        <position position="169"/>
    </location>
</feature>
<proteinExistence type="predicted"/>
<reference evidence="3" key="1">
    <citation type="journal article" date="2009" name="Nature">
        <title>Genome sequence and analysis of the Irish potato famine pathogen Phytophthora infestans.</title>
        <authorList>
            <consortium name="The Broad Institute Genome Sequencing Platform"/>
            <person name="Haas B.J."/>
            <person name="Kamoun S."/>
            <person name="Zody M.C."/>
            <person name="Jiang R.H."/>
            <person name="Handsaker R.E."/>
            <person name="Cano L.M."/>
            <person name="Grabherr M."/>
            <person name="Kodira C.D."/>
            <person name="Raffaele S."/>
            <person name="Torto-Alalibo T."/>
            <person name="Bozkurt T.O."/>
            <person name="Ah-Fong A.M."/>
            <person name="Alvarado L."/>
            <person name="Anderson V.L."/>
            <person name="Armstrong M.R."/>
            <person name="Avrova A."/>
            <person name="Baxter L."/>
            <person name="Beynon J."/>
            <person name="Boevink P.C."/>
            <person name="Bollmann S.R."/>
            <person name="Bos J.I."/>
            <person name="Bulone V."/>
            <person name="Cai G."/>
            <person name="Cakir C."/>
            <person name="Carrington J.C."/>
            <person name="Chawner M."/>
            <person name="Conti L."/>
            <person name="Costanzo S."/>
            <person name="Ewan R."/>
            <person name="Fahlgren N."/>
            <person name="Fischbach M.A."/>
            <person name="Fugelstad J."/>
            <person name="Gilroy E.M."/>
            <person name="Gnerre S."/>
            <person name="Green P.J."/>
            <person name="Grenville-Briggs L.J."/>
            <person name="Griffith J."/>
            <person name="Grunwald N.J."/>
            <person name="Horn K."/>
            <person name="Horner N.R."/>
            <person name="Hu C.H."/>
            <person name="Huitema E."/>
            <person name="Jeong D.H."/>
            <person name="Jones A.M."/>
            <person name="Jones J.D."/>
            <person name="Jones R.W."/>
            <person name="Karlsson E.K."/>
            <person name="Kunjeti S.G."/>
            <person name="Lamour K."/>
            <person name="Liu Z."/>
            <person name="Ma L."/>
            <person name="Maclean D."/>
            <person name="Chibucos M.C."/>
            <person name="McDonald H."/>
            <person name="McWalters J."/>
            <person name="Meijer H.J."/>
            <person name="Morgan W."/>
            <person name="Morris P.F."/>
            <person name="Munro C.A."/>
            <person name="O'Neill K."/>
            <person name="Ospina-Giraldo M."/>
            <person name="Pinzon A."/>
            <person name="Pritchard L."/>
            <person name="Ramsahoye B."/>
            <person name="Ren Q."/>
            <person name="Restrepo S."/>
            <person name="Roy S."/>
            <person name="Sadanandom A."/>
            <person name="Savidor A."/>
            <person name="Schornack S."/>
            <person name="Schwartz D.C."/>
            <person name="Schumann U.D."/>
            <person name="Schwessinger B."/>
            <person name="Seyer L."/>
            <person name="Sharpe T."/>
            <person name="Silvar C."/>
            <person name="Song J."/>
            <person name="Studholme D.J."/>
            <person name="Sykes S."/>
            <person name="Thines M."/>
            <person name="van de Vondervoort P.J."/>
            <person name="Phuntumart V."/>
            <person name="Wawra S."/>
            <person name="Weide R."/>
            <person name="Win J."/>
            <person name="Young C."/>
            <person name="Zhou S."/>
            <person name="Fry W."/>
            <person name="Meyers B.C."/>
            <person name="van West P."/>
            <person name="Ristaino J."/>
            <person name="Govers F."/>
            <person name="Birch P.R."/>
            <person name="Whisson S.C."/>
            <person name="Judelson H.S."/>
            <person name="Nusbaum C."/>
        </authorList>
    </citation>
    <scope>NUCLEOTIDE SEQUENCE [LARGE SCALE GENOMIC DNA]</scope>
    <source>
        <strain evidence="3">T30-4</strain>
    </source>
</reference>
<evidence type="ECO:0000256" key="1">
    <source>
        <dbReference type="SAM" id="MobiDB-lite"/>
    </source>
</evidence>
<feature type="region of interest" description="Disordered" evidence="1">
    <location>
        <begin position="123"/>
        <end position="147"/>
    </location>
</feature>
<accession>D0RMF0</accession>